<evidence type="ECO:0000313" key="8">
    <source>
        <dbReference type="RefSeq" id="XP_055896686.1"/>
    </source>
</evidence>
<dbReference type="InterPro" id="IPR050316">
    <property type="entry name" value="Tyrosinase/Hemocyanin"/>
</dbReference>
<dbReference type="OrthoDB" id="6132182at2759"/>
<dbReference type="InterPro" id="IPR002227">
    <property type="entry name" value="Tyrosinase_Cu-bd"/>
</dbReference>
<feature type="signal peptide" evidence="3">
    <location>
        <begin position="1"/>
        <end position="20"/>
    </location>
</feature>
<dbReference type="AlphaFoldDB" id="A0A9W3BB75"/>
<dbReference type="GO" id="GO:0046872">
    <property type="term" value="F:metal ion binding"/>
    <property type="evidence" value="ECO:0007669"/>
    <property type="project" value="UniProtKB-KW"/>
</dbReference>
<organism evidence="6 8">
    <name type="scientific">Biomphalaria glabrata</name>
    <name type="common">Bloodfluke planorb</name>
    <name type="synonym">Freshwater snail</name>
    <dbReference type="NCBI Taxonomy" id="6526"/>
    <lineage>
        <taxon>Eukaryota</taxon>
        <taxon>Metazoa</taxon>
        <taxon>Spiralia</taxon>
        <taxon>Lophotrochozoa</taxon>
        <taxon>Mollusca</taxon>
        <taxon>Gastropoda</taxon>
        <taxon>Heterobranchia</taxon>
        <taxon>Euthyneura</taxon>
        <taxon>Panpulmonata</taxon>
        <taxon>Hygrophila</taxon>
        <taxon>Lymnaeoidea</taxon>
        <taxon>Planorbidae</taxon>
        <taxon>Biomphalaria</taxon>
    </lineage>
</organism>
<dbReference type="Pfam" id="PF00264">
    <property type="entry name" value="Tyrosinase"/>
    <property type="match status" value="1"/>
</dbReference>
<dbReference type="Proteomes" id="UP001165740">
    <property type="component" value="Chromosome 9"/>
</dbReference>
<dbReference type="Gene3D" id="1.10.1280.10">
    <property type="entry name" value="Di-copper center containing domain from catechol oxidase"/>
    <property type="match status" value="1"/>
</dbReference>
<evidence type="ECO:0000313" key="6">
    <source>
        <dbReference type="Proteomes" id="UP001165740"/>
    </source>
</evidence>
<dbReference type="PANTHER" id="PTHR11474:SF126">
    <property type="entry name" value="TYROSINASE-LIKE PROTEIN TYR-1-RELATED"/>
    <property type="match status" value="1"/>
</dbReference>
<dbReference type="GeneID" id="106068012"/>
<dbReference type="PROSITE" id="PS00498">
    <property type="entry name" value="TYROSINASE_2"/>
    <property type="match status" value="1"/>
</dbReference>
<feature type="domain" description="Tyrosinase copper-binding" evidence="5">
    <location>
        <begin position="292"/>
        <end position="303"/>
    </location>
</feature>
<dbReference type="SUPFAM" id="SSF48056">
    <property type="entry name" value="Di-copper centre-containing domain"/>
    <property type="match status" value="1"/>
</dbReference>
<dbReference type="PRINTS" id="PR00092">
    <property type="entry name" value="TYROSINASE"/>
</dbReference>
<evidence type="ECO:0000259" key="4">
    <source>
        <dbReference type="PROSITE" id="PS00497"/>
    </source>
</evidence>
<dbReference type="OMA" id="MHTGIAL"/>
<keyword evidence="6" id="KW-1185">Reference proteome</keyword>
<dbReference type="RefSeq" id="XP_055896685.1">
    <property type="nucleotide sequence ID" value="XM_056040710.1"/>
</dbReference>
<keyword evidence="3" id="KW-0732">Signal</keyword>
<dbReference type="PANTHER" id="PTHR11474">
    <property type="entry name" value="TYROSINASE FAMILY MEMBER"/>
    <property type="match status" value="1"/>
</dbReference>
<protein>
    <submittedName>
        <fullName evidence="7 8">Uncharacterized protein LOC106068012</fullName>
    </submittedName>
</protein>
<dbReference type="GO" id="GO:0016491">
    <property type="term" value="F:oxidoreductase activity"/>
    <property type="evidence" value="ECO:0007669"/>
    <property type="project" value="InterPro"/>
</dbReference>
<feature type="domain" description="Tyrosinase copper-binding" evidence="4">
    <location>
        <begin position="148"/>
        <end position="165"/>
    </location>
</feature>
<evidence type="ECO:0000259" key="5">
    <source>
        <dbReference type="PROSITE" id="PS00498"/>
    </source>
</evidence>
<keyword evidence="2" id="KW-0186">Copper</keyword>
<evidence type="ECO:0000256" key="3">
    <source>
        <dbReference type="SAM" id="SignalP"/>
    </source>
</evidence>
<feature type="chain" id="PRO_5044703014" evidence="3">
    <location>
        <begin position="21"/>
        <end position="642"/>
    </location>
</feature>
<dbReference type="PROSITE" id="PS00497">
    <property type="entry name" value="TYROSINASE_1"/>
    <property type="match status" value="1"/>
</dbReference>
<sequence>MWRLQLTLVLLLSCIDLSSTKIWQIPLPDNLQECYSRVKDAQPDSFIGSLYTWLCEHTTVNATRPKTKLSDNDAYIIGLYEKAFGTSNRTGRQVPSKCVRKEYRMLTLEERKRYHNAINTLKRDTSVRPNRYDAIAGIHTASISGTAHGGPGFLGWHRIFLFIYERALRQVDPRICLPYWDSTLESDLNNPLESLIWSAEYFGTARGPVRRGPFANWRLPNGTQLIRNVGVDGDLLNNQIINGILSRRRYEEVVSTGSAADSRQQYDIEYQHGTVHMFVGGMMANLNTAAYDPIFYMHHAFIDYIFERFRDRLRSLRIDPSVYPRWSGKREHAANAPTYFSTHTQKDGYSDLLANTVSYEPVPNCTASRPSCGPGSLVCNVTSGRCLPSIKKKKRTKRDTEESSDDLDVCEAKLPYAQPNQNDYCCDGSCDIDNWVMIPVRIVNMRPPNLQKYSSYPVKDGSVESDLDIYSPKGSKSLMTYITDKQGNLKCYAKCEEDNSVGQIFLYSHGINYDGYYKESTIVDQKLSVSVSMGYVGVKKPADVPGGVSRALVRAHDACGRMCHVACLDKKQGEYRLCSGAIAVNNERPLMYGRQFDDAVLSVFDYTEDNKAPKFRVDNLYLSFYCDYSGKYPFAKPLATEF</sequence>
<evidence type="ECO:0000313" key="7">
    <source>
        <dbReference type="RefSeq" id="XP_055896685.1"/>
    </source>
</evidence>
<dbReference type="InterPro" id="IPR008922">
    <property type="entry name" value="Di-copper_centre_dom_sf"/>
</dbReference>
<accession>A0A9W3BB75</accession>
<reference evidence="7 8" key="1">
    <citation type="submission" date="2025-04" db="UniProtKB">
        <authorList>
            <consortium name="RefSeq"/>
        </authorList>
    </citation>
    <scope>IDENTIFICATION</scope>
</reference>
<gene>
    <name evidence="7 8" type="primary">LOC106068012</name>
</gene>
<dbReference type="RefSeq" id="XP_055896686.1">
    <property type="nucleotide sequence ID" value="XM_056040711.1"/>
</dbReference>
<keyword evidence="1" id="KW-0479">Metal-binding</keyword>
<name>A0A9W3BB75_BIOGL</name>
<proteinExistence type="predicted"/>
<evidence type="ECO:0000256" key="1">
    <source>
        <dbReference type="ARBA" id="ARBA00022723"/>
    </source>
</evidence>
<evidence type="ECO:0000256" key="2">
    <source>
        <dbReference type="ARBA" id="ARBA00023008"/>
    </source>
</evidence>